<evidence type="ECO:0000256" key="1">
    <source>
        <dbReference type="ARBA" id="ARBA00004429"/>
    </source>
</evidence>
<dbReference type="PANTHER" id="PTHR35011">
    <property type="entry name" value="2,3-DIKETO-L-GULONATE TRAP TRANSPORTER SMALL PERMEASE PROTEIN YIAM"/>
    <property type="match status" value="1"/>
</dbReference>
<reference evidence="11" key="1">
    <citation type="submission" date="2016-04" db="EMBL/GenBank/DDBJ databases">
        <authorList>
            <person name="Evans L.H."/>
            <person name="Alamgir A."/>
            <person name="Owens N."/>
            <person name="Weber N.D."/>
            <person name="Virtaneva K."/>
            <person name="Barbian K."/>
            <person name="Babar A."/>
            <person name="Rosenke K."/>
        </authorList>
    </citation>
    <scope>NUCLEOTIDE SEQUENCE</scope>
    <source>
        <strain evidence="11">86</strain>
    </source>
</reference>
<dbReference type="GO" id="GO:0022857">
    <property type="term" value="F:transmembrane transporter activity"/>
    <property type="evidence" value="ECO:0007669"/>
    <property type="project" value="TreeGrafter"/>
</dbReference>
<evidence type="ECO:0000256" key="2">
    <source>
        <dbReference type="ARBA" id="ARBA00022448"/>
    </source>
</evidence>
<evidence type="ECO:0000256" key="4">
    <source>
        <dbReference type="ARBA" id="ARBA00022519"/>
    </source>
</evidence>
<organism evidence="11">
    <name type="scientific">uncultured delta proteobacterium</name>
    <dbReference type="NCBI Taxonomy" id="34034"/>
    <lineage>
        <taxon>Bacteria</taxon>
        <taxon>Deltaproteobacteria</taxon>
        <taxon>environmental samples</taxon>
    </lineage>
</organism>
<protein>
    <recommendedName>
        <fullName evidence="10">Tripartite ATP-independent periplasmic transporters DctQ component domain-containing protein</fullName>
    </recommendedName>
</protein>
<feature type="domain" description="Tripartite ATP-independent periplasmic transporters DctQ component" evidence="10">
    <location>
        <begin position="23"/>
        <end position="153"/>
    </location>
</feature>
<keyword evidence="3" id="KW-1003">Cell membrane</keyword>
<evidence type="ECO:0000256" key="8">
    <source>
        <dbReference type="ARBA" id="ARBA00038436"/>
    </source>
</evidence>
<comment type="similarity">
    <text evidence="8">Belongs to the TRAP transporter small permease family.</text>
</comment>
<dbReference type="AlphaFoldDB" id="A0A212J8Y1"/>
<proteinExistence type="inferred from homology"/>
<feature type="transmembrane region" description="Helical" evidence="9">
    <location>
        <begin position="125"/>
        <end position="146"/>
    </location>
</feature>
<evidence type="ECO:0000256" key="3">
    <source>
        <dbReference type="ARBA" id="ARBA00022475"/>
    </source>
</evidence>
<evidence type="ECO:0000259" key="10">
    <source>
        <dbReference type="Pfam" id="PF04290"/>
    </source>
</evidence>
<gene>
    <name evidence="11" type="ORF">KL86DPRO_10955</name>
</gene>
<dbReference type="EMBL" id="FLUQ01000001">
    <property type="protein sequence ID" value="SBV95924.1"/>
    <property type="molecule type" value="Genomic_DNA"/>
</dbReference>
<dbReference type="GO" id="GO:0005886">
    <property type="term" value="C:plasma membrane"/>
    <property type="evidence" value="ECO:0007669"/>
    <property type="project" value="UniProtKB-SubCell"/>
</dbReference>
<keyword evidence="5 9" id="KW-0812">Transmembrane</keyword>
<dbReference type="GO" id="GO:0015740">
    <property type="term" value="P:C4-dicarboxylate transport"/>
    <property type="evidence" value="ECO:0007669"/>
    <property type="project" value="TreeGrafter"/>
</dbReference>
<keyword evidence="7 9" id="KW-0472">Membrane</keyword>
<evidence type="ECO:0000256" key="6">
    <source>
        <dbReference type="ARBA" id="ARBA00022989"/>
    </source>
</evidence>
<evidence type="ECO:0000256" key="9">
    <source>
        <dbReference type="SAM" id="Phobius"/>
    </source>
</evidence>
<name>A0A212J8Y1_9DELT</name>
<feature type="transmembrane region" description="Helical" evidence="9">
    <location>
        <begin position="48"/>
        <end position="65"/>
    </location>
</feature>
<feature type="transmembrane region" description="Helical" evidence="9">
    <location>
        <begin position="14"/>
        <end position="36"/>
    </location>
</feature>
<dbReference type="PANTHER" id="PTHR35011:SF2">
    <property type="entry name" value="2,3-DIKETO-L-GULONATE TRAP TRANSPORTER SMALL PERMEASE PROTEIN YIAM"/>
    <property type="match status" value="1"/>
</dbReference>
<evidence type="ECO:0000256" key="7">
    <source>
        <dbReference type="ARBA" id="ARBA00023136"/>
    </source>
</evidence>
<sequence length="168" mass="19464">MSGIRKYLNNFEEMLAVGFLGYMLIVLSYQIIMRFIFNSSNNWSEESARYLFVWFVYLTASLAILKNAHIRIDAVLRIYPTKLARGIIVTGYLLFIAYCVTIVYYSTLFCENIYQAEQVSLGIGVPMYIVYMALPVCHALMIVRIFQRLYHIICLKEPLATDIADQQL</sequence>
<dbReference type="InterPro" id="IPR055348">
    <property type="entry name" value="DctQ"/>
</dbReference>
<comment type="subcellular location">
    <subcellularLocation>
        <location evidence="1">Cell inner membrane</location>
        <topology evidence="1">Multi-pass membrane protein</topology>
    </subcellularLocation>
</comment>
<evidence type="ECO:0000256" key="5">
    <source>
        <dbReference type="ARBA" id="ARBA00022692"/>
    </source>
</evidence>
<keyword evidence="2" id="KW-0813">Transport</keyword>
<keyword evidence="4" id="KW-0997">Cell inner membrane</keyword>
<dbReference type="Pfam" id="PF04290">
    <property type="entry name" value="DctQ"/>
    <property type="match status" value="1"/>
</dbReference>
<dbReference type="InterPro" id="IPR007387">
    <property type="entry name" value="TRAP_DctQ"/>
</dbReference>
<evidence type="ECO:0000313" key="11">
    <source>
        <dbReference type="EMBL" id="SBV95924.1"/>
    </source>
</evidence>
<feature type="transmembrane region" description="Helical" evidence="9">
    <location>
        <begin position="86"/>
        <end position="105"/>
    </location>
</feature>
<accession>A0A212J8Y1</accession>
<keyword evidence="6 9" id="KW-1133">Transmembrane helix</keyword>